<dbReference type="OrthoDB" id="1049195at2759"/>
<dbReference type="STRING" id="56484.A0A1Y2F6H0"/>
<dbReference type="OMA" id="TNAADAW"/>
<dbReference type="PANTHER" id="PTHR48025">
    <property type="entry name" value="OS02G0815200 PROTEIN"/>
    <property type="match status" value="1"/>
</dbReference>
<feature type="region of interest" description="Disordered" evidence="3">
    <location>
        <begin position="197"/>
        <end position="232"/>
    </location>
</feature>
<dbReference type="RefSeq" id="XP_040723869.1">
    <property type="nucleotide sequence ID" value="XM_040867357.1"/>
</dbReference>
<protein>
    <recommendedName>
        <fullName evidence="4">RRM domain-containing protein</fullName>
    </recommendedName>
</protein>
<organism evidence="5 6">
    <name type="scientific">Protomyces lactucae-debilis</name>
    <dbReference type="NCBI Taxonomy" id="2754530"/>
    <lineage>
        <taxon>Eukaryota</taxon>
        <taxon>Fungi</taxon>
        <taxon>Dikarya</taxon>
        <taxon>Ascomycota</taxon>
        <taxon>Taphrinomycotina</taxon>
        <taxon>Taphrinomycetes</taxon>
        <taxon>Taphrinales</taxon>
        <taxon>Protomycetaceae</taxon>
        <taxon>Protomyces</taxon>
    </lineage>
</organism>
<keyword evidence="6" id="KW-1185">Reference proteome</keyword>
<evidence type="ECO:0000313" key="6">
    <source>
        <dbReference type="Proteomes" id="UP000193685"/>
    </source>
</evidence>
<keyword evidence="1 2" id="KW-0694">RNA-binding</keyword>
<evidence type="ECO:0000259" key="4">
    <source>
        <dbReference type="PROSITE" id="PS50102"/>
    </source>
</evidence>
<dbReference type="Gene3D" id="3.30.70.330">
    <property type="match status" value="3"/>
</dbReference>
<feature type="domain" description="RRM" evidence="4">
    <location>
        <begin position="118"/>
        <end position="195"/>
    </location>
</feature>
<dbReference type="PANTHER" id="PTHR48025:SF1">
    <property type="entry name" value="RRM DOMAIN-CONTAINING PROTEIN"/>
    <property type="match status" value="1"/>
</dbReference>
<dbReference type="SMART" id="SM00360">
    <property type="entry name" value="RRM"/>
    <property type="match status" value="3"/>
</dbReference>
<dbReference type="Pfam" id="PF00076">
    <property type="entry name" value="RRM_1"/>
    <property type="match status" value="3"/>
</dbReference>
<dbReference type="InterPro" id="IPR050502">
    <property type="entry name" value="Euk_RNA-bind_prot"/>
</dbReference>
<evidence type="ECO:0000313" key="5">
    <source>
        <dbReference type="EMBL" id="ORY79498.1"/>
    </source>
</evidence>
<accession>A0A1Y2F6H0</accession>
<dbReference type="AlphaFoldDB" id="A0A1Y2F6H0"/>
<evidence type="ECO:0000256" key="1">
    <source>
        <dbReference type="ARBA" id="ARBA00022884"/>
    </source>
</evidence>
<dbReference type="InterPro" id="IPR012677">
    <property type="entry name" value="Nucleotide-bd_a/b_plait_sf"/>
</dbReference>
<dbReference type="InterPro" id="IPR035979">
    <property type="entry name" value="RBD_domain_sf"/>
</dbReference>
<comment type="caution">
    <text evidence="5">The sequence shown here is derived from an EMBL/GenBank/DDBJ whole genome shotgun (WGS) entry which is preliminary data.</text>
</comment>
<feature type="region of interest" description="Disordered" evidence="3">
    <location>
        <begin position="68"/>
        <end position="107"/>
    </location>
</feature>
<feature type="non-terminal residue" evidence="5">
    <location>
        <position position="1"/>
    </location>
</feature>
<proteinExistence type="predicted"/>
<name>A0A1Y2F6H0_PROLT</name>
<dbReference type="InterPro" id="IPR000504">
    <property type="entry name" value="RRM_dom"/>
</dbReference>
<sequence>KVYVGNLPYDIRWGQLKDFMRSAGEVIHADVLTGRDGRSKGCGVVEFATVSEAQRAMDELNESNLGGRNVFIREDREPDKGDRGGDRGGRGDRRGGRDFEPRPSRSTYVPQITQTTSPQLFIMNLPYSVGWQDLKDLFRNAGKVVQADVGQLPDGRSKGSGTILFETVAEAQRAITQFQGYNWQGRVIELKEDKFASRDNGNRRGSGSYERPRGNSISGGHSSGAGFDGGYAQPAAVAQPMEPNPFTDNAWGNGDPSDTIFVKNLPWSTSDEDLVELFVTIGPVARAEICYEANGRSKGMGVVQFDEQEHAEVSIQRFTGYQYGGRPLNLSY</sequence>
<dbReference type="PROSITE" id="PS50102">
    <property type="entry name" value="RRM"/>
    <property type="match status" value="3"/>
</dbReference>
<evidence type="ECO:0000256" key="2">
    <source>
        <dbReference type="PROSITE-ProRule" id="PRU00176"/>
    </source>
</evidence>
<feature type="domain" description="RRM" evidence="4">
    <location>
        <begin position="1"/>
        <end position="77"/>
    </location>
</feature>
<dbReference type="EMBL" id="MCFI01000015">
    <property type="protein sequence ID" value="ORY79498.1"/>
    <property type="molecule type" value="Genomic_DNA"/>
</dbReference>
<feature type="domain" description="RRM" evidence="4">
    <location>
        <begin position="258"/>
        <end position="332"/>
    </location>
</feature>
<dbReference type="CDD" id="cd00590">
    <property type="entry name" value="RRM_SF"/>
    <property type="match status" value="1"/>
</dbReference>
<dbReference type="GeneID" id="63783956"/>
<feature type="compositionally biased region" description="Basic and acidic residues" evidence="3">
    <location>
        <begin position="71"/>
        <end position="103"/>
    </location>
</feature>
<evidence type="ECO:0000256" key="3">
    <source>
        <dbReference type="SAM" id="MobiDB-lite"/>
    </source>
</evidence>
<dbReference type="FunFam" id="3.30.70.330:FF:000280">
    <property type="entry name" value="RNA-binding domain-containing protein"/>
    <property type="match status" value="1"/>
</dbReference>
<dbReference type="SUPFAM" id="SSF54928">
    <property type="entry name" value="RNA-binding domain, RBD"/>
    <property type="match status" value="2"/>
</dbReference>
<dbReference type="GO" id="GO:0003723">
    <property type="term" value="F:RNA binding"/>
    <property type="evidence" value="ECO:0007669"/>
    <property type="project" value="UniProtKB-UniRule"/>
</dbReference>
<feature type="non-terminal residue" evidence="5">
    <location>
        <position position="332"/>
    </location>
</feature>
<reference evidence="5 6" key="1">
    <citation type="submission" date="2016-07" db="EMBL/GenBank/DDBJ databases">
        <title>Pervasive Adenine N6-methylation of Active Genes in Fungi.</title>
        <authorList>
            <consortium name="DOE Joint Genome Institute"/>
            <person name="Mondo S.J."/>
            <person name="Dannebaum R.O."/>
            <person name="Kuo R.C."/>
            <person name="Labutti K."/>
            <person name="Haridas S."/>
            <person name="Kuo A."/>
            <person name="Salamov A."/>
            <person name="Ahrendt S.R."/>
            <person name="Lipzen A."/>
            <person name="Sullivan W."/>
            <person name="Andreopoulos W.B."/>
            <person name="Clum A."/>
            <person name="Lindquist E."/>
            <person name="Daum C."/>
            <person name="Ramamoorthy G.K."/>
            <person name="Gryganskyi A."/>
            <person name="Culley D."/>
            <person name="Magnuson J.K."/>
            <person name="James T.Y."/>
            <person name="O'Malley M.A."/>
            <person name="Stajich J.E."/>
            <person name="Spatafora J.W."/>
            <person name="Visel A."/>
            <person name="Grigoriev I.V."/>
        </authorList>
    </citation>
    <scope>NUCLEOTIDE SEQUENCE [LARGE SCALE GENOMIC DNA]</scope>
    <source>
        <strain evidence="5 6">12-1054</strain>
    </source>
</reference>
<dbReference type="Proteomes" id="UP000193685">
    <property type="component" value="Unassembled WGS sequence"/>
</dbReference>
<gene>
    <name evidence="5" type="ORF">BCR37DRAFT_340341</name>
</gene>